<reference evidence="1" key="1">
    <citation type="submission" date="2023-01" db="EMBL/GenBank/DDBJ databases">
        <title>Metagenome sequencing of chrysophaentin producing Chrysophaeum taylorii.</title>
        <authorList>
            <person name="Davison J."/>
            <person name="Bewley C."/>
        </authorList>
    </citation>
    <scope>NUCLEOTIDE SEQUENCE</scope>
    <source>
        <strain evidence="1">NIES-1699</strain>
    </source>
</reference>
<protein>
    <submittedName>
        <fullName evidence="1">Uncharacterized protein</fullName>
    </submittedName>
</protein>
<dbReference type="Proteomes" id="UP001230188">
    <property type="component" value="Unassembled WGS sequence"/>
</dbReference>
<evidence type="ECO:0000313" key="1">
    <source>
        <dbReference type="EMBL" id="KAJ8600230.1"/>
    </source>
</evidence>
<keyword evidence="2" id="KW-1185">Reference proteome</keyword>
<dbReference type="AlphaFoldDB" id="A0AAD7U8L9"/>
<dbReference type="EMBL" id="JAQMWT010000526">
    <property type="protein sequence ID" value="KAJ8600230.1"/>
    <property type="molecule type" value="Genomic_DNA"/>
</dbReference>
<evidence type="ECO:0000313" key="2">
    <source>
        <dbReference type="Proteomes" id="UP001230188"/>
    </source>
</evidence>
<gene>
    <name evidence="1" type="ORF">CTAYLR_001960</name>
</gene>
<comment type="caution">
    <text evidence="1">The sequence shown here is derived from an EMBL/GenBank/DDBJ whole genome shotgun (WGS) entry which is preliminary data.</text>
</comment>
<sequence>MDEDDWRSSASESEIGRRDLARLENELVSDGYREGVTSAREAGMQRVSVRGFEQGVAEVFGEAHASGCVLGAIEALAMLESSNDELQAAAARARTALIDDKMALGDDAPLRALLERYLTRDVVVGLLDENRPRVTFSQLPDDTLT</sequence>
<accession>A0AAD7U8L9</accession>
<organism evidence="1 2">
    <name type="scientific">Chrysophaeum taylorii</name>
    <dbReference type="NCBI Taxonomy" id="2483200"/>
    <lineage>
        <taxon>Eukaryota</taxon>
        <taxon>Sar</taxon>
        <taxon>Stramenopiles</taxon>
        <taxon>Ochrophyta</taxon>
        <taxon>Pelagophyceae</taxon>
        <taxon>Pelagomonadales</taxon>
        <taxon>Pelagomonadaceae</taxon>
        <taxon>Chrysophaeum</taxon>
    </lineage>
</organism>
<proteinExistence type="predicted"/>
<name>A0AAD7U8L9_9STRA</name>